<dbReference type="InterPro" id="IPR036565">
    <property type="entry name" value="Mur-like_cat_sf"/>
</dbReference>
<dbReference type="GO" id="GO:0005737">
    <property type="term" value="C:cytoplasm"/>
    <property type="evidence" value="ECO:0007669"/>
    <property type="project" value="UniProtKB-SubCell"/>
</dbReference>
<evidence type="ECO:0000256" key="11">
    <source>
        <dbReference type="ARBA" id="ARBA00076158"/>
    </source>
</evidence>
<dbReference type="Pfam" id="PF08245">
    <property type="entry name" value="Mur_ligase_M"/>
    <property type="match status" value="1"/>
</dbReference>
<evidence type="ECO:0000259" key="16">
    <source>
        <dbReference type="Pfam" id="PF02875"/>
    </source>
</evidence>
<feature type="domain" description="Mur ligase C-terminal" evidence="16">
    <location>
        <begin position="335"/>
        <end position="461"/>
    </location>
</feature>
<dbReference type="Pfam" id="PF01225">
    <property type="entry name" value="Mur_ligase"/>
    <property type="match status" value="1"/>
</dbReference>
<feature type="binding site" evidence="13">
    <location>
        <position position="24"/>
    </location>
    <ligand>
        <name>UDP-N-acetyl-alpha-D-muramoyl-L-alanyl-D-glutamate</name>
        <dbReference type="ChEBI" id="CHEBI:83900"/>
    </ligand>
</feature>
<keyword evidence="13" id="KW-0067">ATP-binding</keyword>
<dbReference type="Gene3D" id="3.40.1390.10">
    <property type="entry name" value="MurE/MurF, N-terminal domain"/>
    <property type="match status" value="1"/>
</dbReference>
<dbReference type="NCBIfam" id="NF001123">
    <property type="entry name" value="PRK00139.1-1"/>
    <property type="match status" value="1"/>
</dbReference>
<dbReference type="GO" id="GO:0051301">
    <property type="term" value="P:cell division"/>
    <property type="evidence" value="ECO:0007669"/>
    <property type="project" value="UniProtKB-KW"/>
</dbReference>
<dbReference type="GO" id="GO:0000287">
    <property type="term" value="F:magnesium ion binding"/>
    <property type="evidence" value="ECO:0007669"/>
    <property type="project" value="UniProtKB-UniRule"/>
</dbReference>
<dbReference type="RefSeq" id="WP_039081318.1">
    <property type="nucleotide sequence ID" value="NZ_JPXR01000021.1"/>
</dbReference>
<dbReference type="GO" id="GO:0008765">
    <property type="term" value="F:UDP-N-acetylmuramoylalanyl-D-glutamate-2,6-diaminopimelate ligase activity"/>
    <property type="evidence" value="ECO:0007669"/>
    <property type="project" value="UniProtKB-UniRule"/>
</dbReference>
<feature type="short sequence motif" description="Meso-diaminopimelate recognition motif" evidence="13">
    <location>
        <begin position="408"/>
        <end position="411"/>
    </location>
</feature>
<dbReference type="FunFam" id="3.90.190.20:FF:000006">
    <property type="entry name" value="UDP-N-acetylmuramoyl-L-alanyl-D-glutamate--2,6-diaminopimelate ligase"/>
    <property type="match status" value="1"/>
</dbReference>
<evidence type="ECO:0000256" key="10">
    <source>
        <dbReference type="ARBA" id="ARBA00075482"/>
    </source>
</evidence>
<dbReference type="PANTHER" id="PTHR23135">
    <property type="entry name" value="MUR LIGASE FAMILY MEMBER"/>
    <property type="match status" value="1"/>
</dbReference>
<dbReference type="GO" id="GO:0071555">
    <property type="term" value="P:cell wall organization"/>
    <property type="evidence" value="ECO:0007669"/>
    <property type="project" value="UniProtKB-KW"/>
</dbReference>
<organism evidence="18 19">
    <name type="scientific">Gallibacterium anatis</name>
    <dbReference type="NCBI Taxonomy" id="750"/>
    <lineage>
        <taxon>Bacteria</taxon>
        <taxon>Pseudomonadati</taxon>
        <taxon>Pseudomonadota</taxon>
        <taxon>Gammaproteobacteria</taxon>
        <taxon>Pasteurellales</taxon>
        <taxon>Pasteurellaceae</taxon>
        <taxon>Gallibacterium</taxon>
    </lineage>
</organism>
<comment type="catalytic activity">
    <reaction evidence="7 13">
        <text>UDP-N-acetyl-alpha-D-muramoyl-L-alanyl-D-glutamate + meso-2,6-diaminopimelate + ATP = UDP-N-acetyl-alpha-D-muramoyl-L-alanyl-gamma-D-glutamyl-meso-2,6-diaminopimelate + ADP + phosphate + H(+)</text>
        <dbReference type="Rhea" id="RHEA:23676"/>
        <dbReference type="ChEBI" id="CHEBI:15378"/>
        <dbReference type="ChEBI" id="CHEBI:30616"/>
        <dbReference type="ChEBI" id="CHEBI:43474"/>
        <dbReference type="ChEBI" id="CHEBI:57791"/>
        <dbReference type="ChEBI" id="CHEBI:83900"/>
        <dbReference type="ChEBI" id="CHEBI:83905"/>
        <dbReference type="ChEBI" id="CHEBI:456216"/>
        <dbReference type="EC" id="6.3.2.13"/>
    </reaction>
</comment>
<comment type="pathway">
    <text evidence="13 14">Cell wall biogenesis; peptidoglycan biosynthesis.</text>
</comment>
<keyword evidence="13" id="KW-0460">Magnesium</keyword>
<evidence type="ECO:0000256" key="14">
    <source>
        <dbReference type="RuleBase" id="RU004135"/>
    </source>
</evidence>
<accession>A0A0A2XJN6</accession>
<feature type="modified residue" description="N6-carboxylysine" evidence="13">
    <location>
        <position position="220"/>
    </location>
</feature>
<evidence type="ECO:0000259" key="15">
    <source>
        <dbReference type="Pfam" id="PF01225"/>
    </source>
</evidence>
<comment type="subcellular location">
    <subcellularLocation>
        <location evidence="13 14">Cytoplasm</location>
    </subcellularLocation>
</comment>
<keyword evidence="2 13" id="KW-0132">Cell division</keyword>
<comment type="PTM">
    <text evidence="13">Carboxylation is probably crucial for Mg(2+) binding and, consequently, for the gamma-phosphate positioning of ATP.</text>
</comment>
<dbReference type="Proteomes" id="UP000030526">
    <property type="component" value="Unassembled WGS sequence"/>
</dbReference>
<feature type="binding site" evidence="13">
    <location>
        <position position="384"/>
    </location>
    <ligand>
        <name>meso-2,6-diaminopimelate</name>
        <dbReference type="ChEBI" id="CHEBI:57791"/>
    </ligand>
</feature>
<keyword evidence="13" id="KW-0547">Nucleotide-binding</keyword>
<comment type="similarity">
    <text evidence="1 13">Belongs to the MurCDEF family. MurE subfamily.</text>
</comment>
<feature type="binding site" evidence="13">
    <location>
        <position position="186"/>
    </location>
    <ligand>
        <name>UDP-N-acetyl-alpha-D-muramoyl-L-alanyl-D-glutamate</name>
        <dbReference type="ChEBI" id="CHEBI:83900"/>
    </ligand>
</feature>
<evidence type="ECO:0000256" key="13">
    <source>
        <dbReference type="HAMAP-Rule" id="MF_00208"/>
    </source>
</evidence>
<comment type="cofactor">
    <cofactor evidence="13">
        <name>Mg(2+)</name>
        <dbReference type="ChEBI" id="CHEBI:18420"/>
    </cofactor>
</comment>
<dbReference type="GO" id="GO:0005524">
    <property type="term" value="F:ATP binding"/>
    <property type="evidence" value="ECO:0007669"/>
    <property type="project" value="UniProtKB-UniRule"/>
</dbReference>
<feature type="binding site" evidence="13">
    <location>
        <position position="22"/>
    </location>
    <ligand>
        <name>UDP-N-acetyl-alpha-D-muramoyl-L-alanyl-D-glutamate</name>
        <dbReference type="ChEBI" id="CHEBI:83900"/>
    </ligand>
</feature>
<evidence type="ECO:0000256" key="4">
    <source>
        <dbReference type="ARBA" id="ARBA00022984"/>
    </source>
</evidence>
<dbReference type="SUPFAM" id="SSF63418">
    <property type="entry name" value="MurE/MurF N-terminal domain"/>
    <property type="match status" value="1"/>
</dbReference>
<dbReference type="EC" id="6.3.2.13" evidence="8 13"/>
<dbReference type="Pfam" id="PF02875">
    <property type="entry name" value="Mur_ligase_C"/>
    <property type="match status" value="1"/>
</dbReference>
<keyword evidence="13 18" id="KW-0436">Ligase</keyword>
<evidence type="ECO:0000313" key="19">
    <source>
        <dbReference type="Proteomes" id="UP000030526"/>
    </source>
</evidence>
<evidence type="ECO:0000256" key="9">
    <source>
        <dbReference type="ARBA" id="ARBA00072883"/>
    </source>
</evidence>
<feature type="binding site" evidence="13">
    <location>
        <position position="463"/>
    </location>
    <ligand>
        <name>meso-2,6-diaminopimelate</name>
        <dbReference type="ChEBI" id="CHEBI:57791"/>
    </ligand>
</feature>
<evidence type="ECO:0000259" key="17">
    <source>
        <dbReference type="Pfam" id="PF08245"/>
    </source>
</evidence>
<dbReference type="SUPFAM" id="SSF53623">
    <property type="entry name" value="MurD-like peptide ligases, catalytic domain"/>
    <property type="match status" value="1"/>
</dbReference>
<dbReference type="InterPro" id="IPR035911">
    <property type="entry name" value="MurE/MurF_N"/>
</dbReference>
<dbReference type="NCBIfam" id="NF001126">
    <property type="entry name" value="PRK00139.1-4"/>
    <property type="match status" value="1"/>
</dbReference>
<evidence type="ECO:0000256" key="1">
    <source>
        <dbReference type="ARBA" id="ARBA00005898"/>
    </source>
</evidence>
<dbReference type="Gene3D" id="3.90.190.20">
    <property type="entry name" value="Mur ligase, C-terminal domain"/>
    <property type="match status" value="1"/>
</dbReference>
<reference evidence="18 19" key="1">
    <citation type="submission" date="2014-08" db="EMBL/GenBank/DDBJ databases">
        <title>Chaperone-usher fimbriae in a diverse selection of Gallibacterium genomes.</title>
        <authorList>
            <person name="Kudirkiene E."/>
            <person name="Bager R.J."/>
            <person name="Johnson T.J."/>
            <person name="Bojesen A.M."/>
        </authorList>
    </citation>
    <scope>NUCLEOTIDE SEQUENCE [LARGE SCALE GENOMIC DNA]</scope>
    <source>
        <strain evidence="18 19">20558/3kl.</strain>
    </source>
</reference>
<feature type="binding site" evidence="13">
    <location>
        <position position="459"/>
    </location>
    <ligand>
        <name>meso-2,6-diaminopimelate</name>
        <dbReference type="ChEBI" id="CHEBI:57791"/>
    </ligand>
</feature>
<keyword evidence="5 13" id="KW-0131">Cell cycle</keyword>
<proteinExistence type="inferred from homology"/>
<name>A0A0A2XJN6_9PAST</name>
<keyword evidence="6 13" id="KW-0961">Cell wall biogenesis/degradation</keyword>
<feature type="domain" description="Mur ligase N-terminal catalytic" evidence="15">
    <location>
        <begin position="19"/>
        <end position="97"/>
    </location>
</feature>
<keyword evidence="3 13" id="KW-0133">Cell shape</keyword>
<comment type="caution">
    <text evidence="18">The sequence shown here is derived from an EMBL/GenBank/DDBJ whole genome shotgun (WGS) entry which is preliminary data.</text>
</comment>
<evidence type="ECO:0000256" key="7">
    <source>
        <dbReference type="ARBA" id="ARBA00050251"/>
    </source>
</evidence>
<evidence type="ECO:0000256" key="5">
    <source>
        <dbReference type="ARBA" id="ARBA00023306"/>
    </source>
</evidence>
<feature type="binding site" evidence="13">
    <location>
        <position position="180"/>
    </location>
    <ligand>
        <name>UDP-N-acetyl-alpha-D-muramoyl-L-alanyl-D-glutamate</name>
        <dbReference type="ChEBI" id="CHEBI:83900"/>
    </ligand>
</feature>
<feature type="domain" description="Mur ligase central" evidence="17">
    <location>
        <begin position="109"/>
        <end position="312"/>
    </location>
</feature>
<comment type="function">
    <text evidence="13">Catalyzes the addition of meso-diaminopimelic acid to the nucleotide precursor UDP-N-acetylmuramoyl-L-alanyl-D-glutamate (UMAG) in the biosynthesis of bacterial cell-wall peptidoglycan.</text>
</comment>
<dbReference type="HAMAP" id="MF_00208">
    <property type="entry name" value="MurE"/>
    <property type="match status" value="1"/>
</dbReference>
<dbReference type="InterPro" id="IPR005761">
    <property type="entry name" value="UDP-N-AcMur-Glu-dNH2Pim_ligase"/>
</dbReference>
<dbReference type="Gene3D" id="3.40.1190.10">
    <property type="entry name" value="Mur-like, catalytic domain"/>
    <property type="match status" value="1"/>
</dbReference>
<dbReference type="PANTHER" id="PTHR23135:SF4">
    <property type="entry name" value="UDP-N-ACETYLMURAMOYL-L-ALANYL-D-GLUTAMATE--2,6-DIAMINOPIMELATE LIGASE MURE HOMOLOG, CHLOROPLASTIC"/>
    <property type="match status" value="1"/>
</dbReference>
<evidence type="ECO:0000256" key="8">
    <source>
        <dbReference type="ARBA" id="ARBA00066633"/>
    </source>
</evidence>
<dbReference type="NCBIfam" id="TIGR01085">
    <property type="entry name" value="murE"/>
    <property type="match status" value="1"/>
</dbReference>
<dbReference type="InterPro" id="IPR036615">
    <property type="entry name" value="Mur_ligase_C_dom_sf"/>
</dbReference>
<feature type="binding site" evidence="13">
    <location>
        <position position="152"/>
    </location>
    <ligand>
        <name>UDP-N-acetyl-alpha-D-muramoyl-L-alanyl-D-glutamate</name>
        <dbReference type="ChEBI" id="CHEBI:83900"/>
    </ligand>
</feature>
<feature type="binding site" evidence="13">
    <location>
        <begin position="408"/>
        <end position="411"/>
    </location>
    <ligand>
        <name>meso-2,6-diaminopimelate</name>
        <dbReference type="ChEBI" id="CHEBI:57791"/>
    </ligand>
</feature>
<keyword evidence="13" id="KW-0963">Cytoplasm</keyword>
<evidence type="ECO:0000256" key="3">
    <source>
        <dbReference type="ARBA" id="ARBA00022960"/>
    </source>
</evidence>
<feature type="binding site" evidence="13">
    <location>
        <begin position="111"/>
        <end position="117"/>
    </location>
    <ligand>
        <name>ATP</name>
        <dbReference type="ChEBI" id="CHEBI:30616"/>
    </ligand>
</feature>
<dbReference type="GO" id="GO:0008360">
    <property type="term" value="P:regulation of cell shape"/>
    <property type="evidence" value="ECO:0007669"/>
    <property type="project" value="UniProtKB-KW"/>
</dbReference>
<comment type="caution">
    <text evidence="13">Lacks conserved residue(s) required for the propagation of feature annotation.</text>
</comment>
<dbReference type="AlphaFoldDB" id="A0A0A2XJN6"/>
<evidence type="ECO:0000256" key="6">
    <source>
        <dbReference type="ARBA" id="ARBA00023316"/>
    </source>
</evidence>
<evidence type="ECO:0000256" key="12">
    <source>
        <dbReference type="ARBA" id="ARBA00081560"/>
    </source>
</evidence>
<dbReference type="SUPFAM" id="SSF53244">
    <property type="entry name" value="MurD-like peptide ligases, peptide-binding domain"/>
    <property type="match status" value="1"/>
</dbReference>
<dbReference type="GO" id="GO:0009252">
    <property type="term" value="P:peptidoglycan biosynthetic process"/>
    <property type="evidence" value="ECO:0007669"/>
    <property type="project" value="UniProtKB-UniRule"/>
</dbReference>
<protein>
    <recommendedName>
        <fullName evidence="9 13">UDP-N-acetylmuramoyl-L-alanyl-D-glutamate--2,6-diaminopimelate ligase</fullName>
        <ecNumber evidence="8 13">6.3.2.13</ecNumber>
    </recommendedName>
    <alternativeName>
        <fullName evidence="10 13">Meso-A2pm-adding enzyme</fullName>
    </alternativeName>
    <alternativeName>
        <fullName evidence="11 13">Meso-diaminopimelate-adding enzyme</fullName>
    </alternativeName>
    <alternativeName>
        <fullName evidence="12 13">UDP-MurNAc-L-Ala-D-Glu:meso-diaminopimelate ligase</fullName>
    </alternativeName>
    <alternativeName>
        <fullName evidence="13">UDP-MurNAc-tripeptide synthetase</fullName>
    </alternativeName>
    <alternativeName>
        <fullName evidence="13">UDP-N-acetylmuramyl-tripeptide synthetase</fullName>
    </alternativeName>
</protein>
<evidence type="ECO:0000256" key="2">
    <source>
        <dbReference type="ARBA" id="ARBA00022618"/>
    </source>
</evidence>
<dbReference type="EMBL" id="JPXS01000039">
    <property type="protein sequence ID" value="KGQ30860.1"/>
    <property type="molecule type" value="Genomic_DNA"/>
</dbReference>
<feature type="binding site" evidence="13">
    <location>
        <position position="188"/>
    </location>
    <ligand>
        <name>UDP-N-acetyl-alpha-D-muramoyl-L-alanyl-D-glutamate</name>
        <dbReference type="ChEBI" id="CHEBI:83900"/>
    </ligand>
</feature>
<keyword evidence="4 13" id="KW-0573">Peptidoglycan synthesis</keyword>
<sequence length="488" mass="53803">MQRLNQYFAISLPEQPLNHLQLDSRAIQAGDVFIGLIGHQLDGRKFAAQAVAAGAAVVILESEDPQDQARIEWHDSIPFIYVYRLAHQLSSLAGAFYHHPSQKVTLVGVTGTNGKTTVANLLTQWTHLLGKKSAVMGTIGNGFYQQVKAATNTTGSAVEIQRNLAEFVAHQADFVAMEVSSHGLVQHRVDSLQFAAAVFTNLSRDHLDYHHTMQAYADAKKMLFTGFNVPNRIINADDEVGKQWLQQMDDAIEVSLQSDFQPQHKRWLKATNLVYHQQGVTITVDSSWGKAVFHSQLIGEFNVCNLLLATATLLSLGYSLSCLSDSVNQLQGVCGRMECFTAEGRPTAIVDYAHTPDALDKALRAARLHCDGQLWCVFGCGGDRDKGKRPQMAKIAEQLADHIVITDDNPRTEDAAAIINDIVQGLDFPNNATIIHQRKQALVYAFACANANDVILVAGKGHEDYQIIGHTKHHFSDREIVSQLLNFT</sequence>
<dbReference type="InterPro" id="IPR000713">
    <property type="entry name" value="Mur_ligase_N"/>
</dbReference>
<dbReference type="UniPathway" id="UPA00219"/>
<feature type="binding site" evidence="13">
    <location>
        <begin position="153"/>
        <end position="154"/>
    </location>
    <ligand>
        <name>UDP-N-acetyl-alpha-D-muramoyl-L-alanyl-D-glutamate</name>
        <dbReference type="ChEBI" id="CHEBI:83900"/>
    </ligand>
</feature>
<gene>
    <name evidence="13 18" type="primary">murE</name>
    <name evidence="18" type="ORF">JP32_08045</name>
</gene>
<evidence type="ECO:0000313" key="18">
    <source>
        <dbReference type="EMBL" id="KGQ30860.1"/>
    </source>
</evidence>
<dbReference type="InterPro" id="IPR013221">
    <property type="entry name" value="Mur_ligase_cen"/>
</dbReference>
<dbReference type="InterPro" id="IPR004101">
    <property type="entry name" value="Mur_ligase_C"/>
</dbReference>